<feature type="domain" description="Bacterial alpha-L-rhamnosidase N-terminal" evidence="5">
    <location>
        <begin position="134"/>
        <end position="284"/>
    </location>
</feature>
<comment type="catalytic activity">
    <reaction evidence="1">
        <text>Hydrolysis of terminal non-reducing alpha-L-rhamnose residues in alpha-L-rhamnosides.</text>
        <dbReference type="EC" id="3.2.1.40"/>
    </reaction>
</comment>
<dbReference type="STRING" id="1121322.SAMN02745136_05254"/>
<dbReference type="Pfam" id="PF17390">
    <property type="entry name" value="Bac_rhamnosid_C"/>
    <property type="match status" value="1"/>
</dbReference>
<protein>
    <recommendedName>
        <fullName evidence="2">alpha-L-rhamnosidase</fullName>
        <ecNumber evidence="2">3.2.1.40</ecNumber>
    </recommendedName>
</protein>
<dbReference type="GO" id="GO:0005975">
    <property type="term" value="P:carbohydrate metabolic process"/>
    <property type="evidence" value="ECO:0007669"/>
    <property type="project" value="InterPro"/>
</dbReference>
<dbReference type="Pfam" id="PF25788">
    <property type="entry name" value="Ig_Rha78A_N"/>
    <property type="match status" value="1"/>
</dbReference>
<dbReference type="Proteomes" id="UP000184386">
    <property type="component" value="Unassembled WGS sequence"/>
</dbReference>
<evidence type="ECO:0000313" key="9">
    <source>
        <dbReference type="Proteomes" id="UP000184386"/>
    </source>
</evidence>
<dbReference type="PANTHER" id="PTHR33307">
    <property type="entry name" value="ALPHA-RHAMNOSIDASE (EUROFUNG)"/>
    <property type="match status" value="1"/>
</dbReference>
<dbReference type="PANTHER" id="PTHR33307:SF6">
    <property type="entry name" value="ALPHA-RHAMNOSIDASE (EUROFUNG)-RELATED"/>
    <property type="match status" value="1"/>
</dbReference>
<gene>
    <name evidence="8" type="ORF">SAMN02745136_05254</name>
</gene>
<dbReference type="OrthoDB" id="9761045at2"/>
<accession>A0A1M7BUS8</accession>
<dbReference type="InterPro" id="IPR008928">
    <property type="entry name" value="6-hairpin_glycosidase_sf"/>
</dbReference>
<dbReference type="InterPro" id="IPR035398">
    <property type="entry name" value="Bac_rhamnosid_C"/>
</dbReference>
<sequence length="840" mass="95919">MIVPVRLETEYMKNPIGIDVISPLISWNIEGENQKAFQLVLQGDAGSSFDTGVIESNVMWYRVPFPFAMREKVLYTLKVYGESGEGNSAKGSFEMGLGKENFQAKWINPENYDIEKEKRYPGSCIRTYFEVENYRKARLYTTARGNYSVFLNGKRLPFVLEPGTFQEPQRQIYQTSDIGGYLKEGKNEILFYLTDGWHRGSMENRGETNRFGTDIALLTQVELDGVIVAASDKTWEASQNGPIQFSDLMQGETYDARLEEIKNWHKVTEIDIGYQNLVSSNMPQVTEHERFHGTLVTTPSGSTVIDFGQNIAGYVEFSFLAHEGELLELEFGETLDKDGSFTNKNFQNPKKTIYQKIIYICKNGKNSYKPFGTYMGFRYMKVSGNVKVSEKDFTAIAIYTDLEFTGDFSCGNAEINQLFSNALWSLKGNFTDIPTDCPTREKSGFTGDFQAYIHTAMYLTNCYGMARRWLKELVAAQYEDGCLPMIAPNGQKRMQFDGAGGWCDAITIVAKKIGERYNDYSAAEEVYDSMKRWVDYDMARAKKKTRLLNRKNPYKHYLLDTGMHWGEWLEPGTNTIRDMSKIALQGEPEVATAYLSVSCCILSEIAGRLGKKKDEIFYSEGAQNTKLAYHHYSLKKGKINSKRMCRYVRPLVYNLLTSEEAKSAAAELNKLVIKNNYCQNTGFLSTHELPRVLTDYGYTETAYRLLLHESCPGWIYPLRKGATTIWEQWDGIDEQGKLHASFNHYSYGAIVGWLFDRVCGIVVRDGKITIRPYPHILLKEARASYLSPYGKIVSKWRIVRDNILYDIEIPGNMSAELILGKSSYNISSGVYHFKEKYREE</sequence>
<evidence type="ECO:0000256" key="3">
    <source>
        <dbReference type="ARBA" id="ARBA00022801"/>
    </source>
</evidence>
<dbReference type="AlphaFoldDB" id="A0A1M7BUS8"/>
<organism evidence="8 9">
    <name type="scientific">Anaerocolumna jejuensis DSM 15929</name>
    <dbReference type="NCBI Taxonomy" id="1121322"/>
    <lineage>
        <taxon>Bacteria</taxon>
        <taxon>Bacillati</taxon>
        <taxon>Bacillota</taxon>
        <taxon>Clostridia</taxon>
        <taxon>Lachnospirales</taxon>
        <taxon>Lachnospiraceae</taxon>
        <taxon>Anaerocolumna</taxon>
    </lineage>
</organism>
<dbReference type="InterPro" id="IPR013737">
    <property type="entry name" value="Bac_rhamnosid_N"/>
</dbReference>
<evidence type="ECO:0000256" key="1">
    <source>
        <dbReference type="ARBA" id="ARBA00001445"/>
    </source>
</evidence>
<dbReference type="InterPro" id="IPR013783">
    <property type="entry name" value="Ig-like_fold"/>
</dbReference>
<proteinExistence type="predicted"/>
<dbReference type="GO" id="GO:0030596">
    <property type="term" value="F:alpha-L-rhamnosidase activity"/>
    <property type="evidence" value="ECO:0007669"/>
    <property type="project" value="UniProtKB-EC"/>
</dbReference>
<feature type="domain" description="Alpha-L-rhamnosidase six-hairpin glycosidase" evidence="6">
    <location>
        <begin position="405"/>
        <end position="758"/>
    </location>
</feature>
<feature type="domain" description="Alpha-L-rhamnosidase C-terminal" evidence="7">
    <location>
        <begin position="767"/>
        <end position="828"/>
    </location>
</feature>
<dbReference type="RefSeq" id="WP_073280158.1">
    <property type="nucleotide sequence ID" value="NZ_FRAC01000039.1"/>
</dbReference>
<dbReference type="Gene3D" id="2.60.120.260">
    <property type="entry name" value="Galactose-binding domain-like"/>
    <property type="match status" value="2"/>
</dbReference>
<dbReference type="Pfam" id="PF05592">
    <property type="entry name" value="Bac_rhamnosid"/>
    <property type="match status" value="1"/>
</dbReference>
<evidence type="ECO:0000313" key="8">
    <source>
        <dbReference type="EMBL" id="SHL58663.1"/>
    </source>
</evidence>
<dbReference type="Pfam" id="PF08531">
    <property type="entry name" value="Bac_rhamnosid_N"/>
    <property type="match status" value="1"/>
</dbReference>
<dbReference type="Gene3D" id="1.50.10.10">
    <property type="match status" value="1"/>
</dbReference>
<evidence type="ECO:0000259" key="4">
    <source>
        <dbReference type="Pfam" id="PF05592"/>
    </source>
</evidence>
<dbReference type="InterPro" id="IPR035396">
    <property type="entry name" value="Bac_rhamnosid6H"/>
</dbReference>
<evidence type="ECO:0000259" key="6">
    <source>
        <dbReference type="Pfam" id="PF17389"/>
    </source>
</evidence>
<reference evidence="8 9" key="1">
    <citation type="submission" date="2016-11" db="EMBL/GenBank/DDBJ databases">
        <authorList>
            <person name="Jaros S."/>
            <person name="Januszkiewicz K."/>
            <person name="Wedrychowicz H."/>
        </authorList>
    </citation>
    <scope>NUCLEOTIDE SEQUENCE [LARGE SCALE GENOMIC DNA]</scope>
    <source>
        <strain evidence="8 9">DSM 15929</strain>
    </source>
</reference>
<dbReference type="Pfam" id="PF17389">
    <property type="entry name" value="Bac_rhamnosid6H"/>
    <property type="match status" value="1"/>
</dbReference>
<dbReference type="Gene3D" id="2.60.40.10">
    <property type="entry name" value="Immunoglobulins"/>
    <property type="match status" value="1"/>
</dbReference>
<feature type="domain" description="Alpha-L-rhamnosidase concanavalin-like" evidence="4">
    <location>
        <begin position="297"/>
        <end position="399"/>
    </location>
</feature>
<evidence type="ECO:0000259" key="7">
    <source>
        <dbReference type="Pfam" id="PF17390"/>
    </source>
</evidence>
<dbReference type="EC" id="3.2.1.40" evidence="2"/>
<dbReference type="InterPro" id="IPR012341">
    <property type="entry name" value="6hp_glycosidase-like_sf"/>
</dbReference>
<dbReference type="InterPro" id="IPR008902">
    <property type="entry name" value="Rhamnosid_concanavalin"/>
</dbReference>
<evidence type="ECO:0000259" key="5">
    <source>
        <dbReference type="Pfam" id="PF08531"/>
    </source>
</evidence>
<name>A0A1M7BUS8_9FIRM</name>
<dbReference type="Gene3D" id="2.60.420.10">
    <property type="entry name" value="Maltose phosphorylase, domain 3"/>
    <property type="match status" value="1"/>
</dbReference>
<dbReference type="EMBL" id="FRAC01000039">
    <property type="protein sequence ID" value="SHL58663.1"/>
    <property type="molecule type" value="Genomic_DNA"/>
</dbReference>
<dbReference type="InterPro" id="IPR016007">
    <property type="entry name" value="Alpha_rhamnosid"/>
</dbReference>
<dbReference type="SUPFAM" id="SSF48208">
    <property type="entry name" value="Six-hairpin glycosidases"/>
    <property type="match status" value="1"/>
</dbReference>
<evidence type="ECO:0000256" key="2">
    <source>
        <dbReference type="ARBA" id="ARBA00012652"/>
    </source>
</evidence>
<keyword evidence="3" id="KW-0378">Hydrolase</keyword>
<keyword evidence="9" id="KW-1185">Reference proteome</keyword>